<dbReference type="Gene3D" id="3.80.10.10">
    <property type="entry name" value="Ribonuclease Inhibitor"/>
    <property type="match status" value="3"/>
</dbReference>
<proteinExistence type="predicted"/>
<feature type="compositionally biased region" description="Polar residues" evidence="4">
    <location>
        <begin position="884"/>
        <end position="897"/>
    </location>
</feature>
<feature type="compositionally biased region" description="Basic and acidic residues" evidence="4">
    <location>
        <begin position="1057"/>
        <end position="1075"/>
    </location>
</feature>
<feature type="region of interest" description="Disordered" evidence="4">
    <location>
        <begin position="867"/>
        <end position="897"/>
    </location>
</feature>
<feature type="region of interest" description="Disordered" evidence="4">
    <location>
        <begin position="1057"/>
        <end position="1125"/>
    </location>
</feature>
<feature type="compositionally biased region" description="Polar residues" evidence="4">
    <location>
        <begin position="2157"/>
        <end position="2186"/>
    </location>
</feature>
<feature type="region of interest" description="Disordered" evidence="4">
    <location>
        <begin position="1801"/>
        <end position="1822"/>
    </location>
</feature>
<evidence type="ECO:0000256" key="1">
    <source>
        <dbReference type="ARBA" id="ARBA00022614"/>
    </source>
</evidence>
<dbReference type="SMART" id="SM00369">
    <property type="entry name" value="LRR_TYP"/>
    <property type="match status" value="6"/>
</dbReference>
<keyword evidence="1" id="KW-0433">Leucine-rich repeat</keyword>
<feature type="compositionally biased region" description="Low complexity" evidence="4">
    <location>
        <begin position="2143"/>
        <end position="2156"/>
    </location>
</feature>
<dbReference type="PANTHER" id="PTHR46652">
    <property type="entry name" value="LEUCINE-RICH REPEAT AND IQ DOMAIN-CONTAINING PROTEIN 1-RELATED"/>
    <property type="match status" value="1"/>
</dbReference>
<dbReference type="InterPro" id="IPR001611">
    <property type="entry name" value="Leu-rich_rpt"/>
</dbReference>
<dbReference type="EMBL" id="CAXLJL010000156">
    <property type="protein sequence ID" value="CAL5133245.1"/>
    <property type="molecule type" value="Genomic_DNA"/>
</dbReference>
<feature type="compositionally biased region" description="Polar residues" evidence="4">
    <location>
        <begin position="1893"/>
        <end position="1906"/>
    </location>
</feature>
<feature type="region of interest" description="Disordered" evidence="4">
    <location>
        <begin position="1999"/>
        <end position="2032"/>
    </location>
</feature>
<evidence type="ECO:0000256" key="4">
    <source>
        <dbReference type="SAM" id="MobiDB-lite"/>
    </source>
</evidence>
<organism evidence="5 6">
    <name type="scientific">Calicophoron daubneyi</name>
    <name type="common">Rumen fluke</name>
    <name type="synonym">Paramphistomum daubneyi</name>
    <dbReference type="NCBI Taxonomy" id="300641"/>
    <lineage>
        <taxon>Eukaryota</taxon>
        <taxon>Metazoa</taxon>
        <taxon>Spiralia</taxon>
        <taxon>Lophotrochozoa</taxon>
        <taxon>Platyhelminthes</taxon>
        <taxon>Trematoda</taxon>
        <taxon>Digenea</taxon>
        <taxon>Plagiorchiida</taxon>
        <taxon>Pronocephalata</taxon>
        <taxon>Paramphistomoidea</taxon>
        <taxon>Paramphistomidae</taxon>
        <taxon>Calicophoron</taxon>
    </lineage>
</organism>
<keyword evidence="3" id="KW-0175">Coiled coil</keyword>
<evidence type="ECO:0000256" key="2">
    <source>
        <dbReference type="ARBA" id="ARBA00022737"/>
    </source>
</evidence>
<sequence length="2230" mass="248838">MRSDGQPARVFNISCEGEAIENNMGENIENEINVRPSKPASTIITENTSAFDNFLAKFRDLENSLSNELEQTTQEEFRPNGTDSEETDVTLSYRKELEEALKRIGLNWDDYVKTMHRIEADEKDEGSANHPASVDEGELEYFAVQPDGESSSERAAEDVYRSRESSEIFVPNTITGDEIEAGRRGDDFATSEDLDCVQKIHENPTRPLMDPQKAEDESKLIEKAIEAAREKKWAYYTDILKDTKKWTSKEGNAQDHSSTWFRETERFIPKEYADHHLELEESRISSAMAKALEKQLEYEKEKIERRMEELEQARAEEEERLKRIKELSEEAKKVQVECSFKFWGSQPTLFNQEKDVNFAEVTRRTPTDYENSRSASADRRRNVFGWTLPTRLGRSSSLLDIADFKRPQSSSHAEDFVTTPLGQEESIPPTARTYLLEKTRCSRSSSSSEGRMVDHSTEGFTTYPKEDRAFNDPMISPANPPVLSGCSSAGNLMLSTNNPDTTTLDRDPLSSGETALTRALGWNSENYPSETANNMKLGIDGASTLDKPEEIPVKMENHPTDFKGEPNIPRGQKQYTSSVIVKRNHSACVRSWEIHGALPPPPVKSTRRRSASINHNFIFPTSLPTSANKRPLTSSGLEDRRRHRSDTKTNDTITALAFRVLPVQSEILSLKPEIYKSPVPATVKIVSEEINQPNSENDETGARYFRRCPSSGTSLEKSANATSIYTLSDGNHGKDTSMNPRISALFCNKLPSGRDTLAPDEYPKPPCESVSKHIRQGGFAILPAGHEVTMTEPVTGVSSTAGVSQSDFKCHSTLEKSYRLCSYTNTTTKSAAPSSGSVASLYISNEYQDNMEEDDLASKECGSVQYTPRSQCQRRQKSYHPSEAENSTTGPRKLTNIKQKQLTLPNESTALKPTRYLILPPLSPRNAPLIRSSLTLPGQGDQCSAAIRTDVKMPYIANVPDSLITRRKGYTSRSLSLPTSGDRVNLETNGAIEKRTHGPLQEQIMDNPAVVSTYLLPDEYNVITDPMQSITPKPEVWIEDMYTTLPSQMGEIRGTEFHESSFSKEQDITGNKDKQVNSGRPSESTIKSGRLGQVEFIFAESQQRKESPTTSHLGEAQKSGTEQATMDTFQSYTTESEEMKAKTDVCTMAGGAYSTENSYPGSNLDTRGNFGPTITHNTRQPRPKNTNLNVCAKCSENSEVTDGSDIGATPLSNDGRVSKSDLVLPADRISLVMSQLHSKTGCEMPKSTSTRLFNLQQQEPLQWAAGNGDNQNNNSETQDKLTKTCTTDDTVIDSTKEGTETSLETSFSRLKREWLLTVKSLSSLGKTQPRVYHNKKRRPTLSKNMKAKDRDGCRQLPDIIETCLTSNDTTKTSIGPEGDRSKYADEIRNLHVTAVVCTESSFIHGLSELPKSWTAMRIIQLNNCSLNGNAIRDGWQVLRNLQVIDFSRNNIEFIDAECMPNLTSMNLSFNQIEKFEDIGGPYLKLLELNLTSNAISRIDHGWVSCMAPNLHSLILNGNLITRDRRVDCRYDLVSFVSDLDLSDNQYCELEENFTQCLVCVRLNMSSNLITQLPFTGFHGPLLQHLILDKNNLSSLAPLANSWLPCLEDLSANYNKISDLPTFLCPKLTRLCLHHNAIKDINQVRSSLNLLPTMRSLDIRNNPCVVDANLTSCILEYMPLLTEFNGIKLCGSSESIKPPNQFTDGECKCDLDGSKLRKGFFESHLNLECSEDKLHLYVKQETESTHLLHAVKVSGRVAIYTNRPLSRTLEDCIKTLKEERQMAIDKYNAEVGEDEVPHLSVNGRFENKTHADSESCQRSDTRTEKFDIATEHREEKIKRVMSEPSLVEDGEHAEAMKMTTLTTDIHLDGEVNNFGEQSEEQQKGTLASNNNAVHSNFEDQSQSNSEPLRNFKKKDNKAPGDQEITVRTSAAPTGKNPITCGPPNETEFQETNDQLMLWSDSQVDVDGFWTDRKETADGEAESGPIAWLPQAVGSLHLDYGESTTGPSPVAKTETMSSSEVSPHSRQSLTRPHKNLPLDVNPSHPEEQCREHQLKKEWGIKNENTVRMLVKRANRLNPQKKKEIRIKRNAIALTNRTCSSASHHSTDIKNTSKAPLRSAATSKTLSSRTCTRRNASSEKISPRISSTATSAVSSSTVTLQPASAHTKLNSDMPSNKYTATGRNATSSQTNGKWINLLSLRPLIGAKLVVGHYGQGVRRTNGKNGPQRNTLKY</sequence>
<evidence type="ECO:0000256" key="3">
    <source>
        <dbReference type="SAM" id="Coils"/>
    </source>
</evidence>
<feature type="region of interest" description="Disordered" evidence="4">
    <location>
        <begin position="68"/>
        <end position="87"/>
    </location>
</feature>
<evidence type="ECO:0000313" key="5">
    <source>
        <dbReference type="EMBL" id="CAL5133245.1"/>
    </source>
</evidence>
<dbReference type="Proteomes" id="UP001497525">
    <property type="component" value="Unassembled WGS sequence"/>
</dbReference>
<dbReference type="InterPro" id="IPR050836">
    <property type="entry name" value="SDS22/Internalin_LRR"/>
</dbReference>
<keyword evidence="2" id="KW-0677">Repeat</keyword>
<dbReference type="PROSITE" id="PS51450">
    <property type="entry name" value="LRR"/>
    <property type="match status" value="2"/>
</dbReference>
<feature type="compositionally biased region" description="Polar residues" evidence="4">
    <location>
        <begin position="2093"/>
        <end position="2137"/>
    </location>
</feature>
<evidence type="ECO:0000313" key="6">
    <source>
        <dbReference type="Proteomes" id="UP001497525"/>
    </source>
</evidence>
<feature type="coiled-coil region" evidence="3">
    <location>
        <begin position="289"/>
        <end position="337"/>
    </location>
</feature>
<gene>
    <name evidence="5" type="ORF">CDAUBV1_LOCUS6511</name>
</gene>
<name>A0AAV2TA26_CALDB</name>
<feature type="region of interest" description="Disordered" evidence="4">
    <location>
        <begin position="2093"/>
        <end position="2186"/>
    </location>
</feature>
<feature type="region of interest" description="Disordered" evidence="4">
    <location>
        <begin position="439"/>
        <end position="465"/>
    </location>
</feature>
<feature type="region of interest" description="Disordered" evidence="4">
    <location>
        <begin position="1263"/>
        <end position="1282"/>
    </location>
</feature>
<dbReference type="SUPFAM" id="SSF52058">
    <property type="entry name" value="L domain-like"/>
    <property type="match status" value="1"/>
</dbReference>
<dbReference type="PANTHER" id="PTHR46652:SF8">
    <property type="entry name" value="LEUCINE RICH REPEAT CONTAINING 23"/>
    <property type="match status" value="1"/>
</dbReference>
<feature type="compositionally biased region" description="Polar residues" evidence="4">
    <location>
        <begin position="622"/>
        <end position="636"/>
    </location>
</feature>
<feature type="compositionally biased region" description="Polar residues" evidence="4">
    <location>
        <begin position="2012"/>
        <end position="2028"/>
    </location>
</feature>
<comment type="caution">
    <text evidence="5">The sequence shown here is derived from an EMBL/GenBank/DDBJ whole genome shotgun (WGS) entry which is preliminary data.</text>
</comment>
<feature type="region of interest" description="Disordered" evidence="4">
    <location>
        <begin position="622"/>
        <end position="647"/>
    </location>
</feature>
<feature type="region of interest" description="Disordered" evidence="4">
    <location>
        <begin position="1893"/>
        <end position="1921"/>
    </location>
</feature>
<dbReference type="InterPro" id="IPR003591">
    <property type="entry name" value="Leu-rich_rpt_typical-subtyp"/>
</dbReference>
<accession>A0AAV2TA26</accession>
<feature type="compositionally biased region" description="Basic and acidic residues" evidence="4">
    <location>
        <begin position="1804"/>
        <end position="1822"/>
    </location>
</feature>
<reference evidence="5" key="1">
    <citation type="submission" date="2024-06" db="EMBL/GenBank/DDBJ databases">
        <authorList>
            <person name="Liu X."/>
            <person name="Lenzi L."/>
            <person name="Haldenby T S."/>
            <person name="Uol C."/>
        </authorList>
    </citation>
    <scope>NUCLEOTIDE SEQUENCE</scope>
</reference>
<feature type="compositionally biased region" description="Polar residues" evidence="4">
    <location>
        <begin position="1108"/>
        <end position="1125"/>
    </location>
</feature>
<protein>
    <submittedName>
        <fullName evidence="5">Uncharacterized protein</fullName>
    </submittedName>
</protein>
<dbReference type="InterPro" id="IPR032675">
    <property type="entry name" value="LRR_dom_sf"/>
</dbReference>
<feature type="compositionally biased region" description="Polar residues" evidence="4">
    <location>
        <begin position="1076"/>
        <end position="1087"/>
    </location>
</feature>